<gene>
    <name evidence="2" type="ORF">EF294_13825</name>
</gene>
<evidence type="ECO:0000313" key="2">
    <source>
        <dbReference type="EMBL" id="RPA59538.1"/>
    </source>
</evidence>
<evidence type="ECO:0000313" key="3">
    <source>
        <dbReference type="Proteomes" id="UP000267536"/>
    </source>
</evidence>
<reference evidence="2 3" key="1">
    <citation type="submission" date="2018-11" db="EMBL/GenBank/DDBJ databases">
        <title>Draft genome sequence of Gordonia sp. RS15-1S isolated from rice stems.</title>
        <authorList>
            <person name="Muangham S."/>
        </authorList>
    </citation>
    <scope>NUCLEOTIDE SEQUENCE [LARGE SCALE GENOMIC DNA]</scope>
    <source>
        <strain evidence="2 3">RS15-1S</strain>
    </source>
</reference>
<protein>
    <submittedName>
        <fullName evidence="2">MarR family transcriptional regulator</fullName>
    </submittedName>
</protein>
<dbReference type="InterPro" id="IPR000835">
    <property type="entry name" value="HTH_MarR-typ"/>
</dbReference>
<accession>A0A3N4GCA7</accession>
<proteinExistence type="predicted"/>
<dbReference type="PANTHER" id="PTHR33164">
    <property type="entry name" value="TRANSCRIPTIONAL REGULATOR, MARR FAMILY"/>
    <property type="match status" value="1"/>
</dbReference>
<dbReference type="GO" id="GO:0003700">
    <property type="term" value="F:DNA-binding transcription factor activity"/>
    <property type="evidence" value="ECO:0007669"/>
    <property type="project" value="InterPro"/>
</dbReference>
<dbReference type="GO" id="GO:0006950">
    <property type="term" value="P:response to stress"/>
    <property type="evidence" value="ECO:0007669"/>
    <property type="project" value="TreeGrafter"/>
</dbReference>
<dbReference type="RefSeq" id="WP_123930900.1">
    <property type="nucleotide sequence ID" value="NZ_JBPSDP010000008.1"/>
</dbReference>
<dbReference type="PANTHER" id="PTHR33164:SF43">
    <property type="entry name" value="HTH-TYPE TRANSCRIPTIONAL REPRESSOR YETL"/>
    <property type="match status" value="1"/>
</dbReference>
<feature type="domain" description="HTH marR-type" evidence="1">
    <location>
        <begin position="1"/>
        <end position="146"/>
    </location>
</feature>
<dbReference type="Gene3D" id="1.10.10.10">
    <property type="entry name" value="Winged helix-like DNA-binding domain superfamily/Winged helix DNA-binding domain"/>
    <property type="match status" value="1"/>
</dbReference>
<dbReference type="SMART" id="SM00347">
    <property type="entry name" value="HTH_MARR"/>
    <property type="match status" value="1"/>
</dbReference>
<dbReference type="Proteomes" id="UP000267536">
    <property type="component" value="Unassembled WGS sequence"/>
</dbReference>
<dbReference type="PROSITE" id="PS50995">
    <property type="entry name" value="HTH_MARR_2"/>
    <property type="match status" value="1"/>
</dbReference>
<comment type="caution">
    <text evidence="2">The sequence shown here is derived from an EMBL/GenBank/DDBJ whole genome shotgun (WGS) entry which is preliminary data.</text>
</comment>
<dbReference type="InterPro" id="IPR036390">
    <property type="entry name" value="WH_DNA-bd_sf"/>
</dbReference>
<name>A0A3N4GCA7_9ACTN</name>
<keyword evidence="3" id="KW-1185">Reference proteome</keyword>
<dbReference type="Pfam" id="PF01047">
    <property type="entry name" value="MarR"/>
    <property type="match status" value="1"/>
</dbReference>
<evidence type="ECO:0000259" key="1">
    <source>
        <dbReference type="PROSITE" id="PS50995"/>
    </source>
</evidence>
<organism evidence="2 3">
    <name type="scientific">Gordonia oryzae</name>
    <dbReference type="NCBI Taxonomy" id="2487349"/>
    <lineage>
        <taxon>Bacteria</taxon>
        <taxon>Bacillati</taxon>
        <taxon>Actinomycetota</taxon>
        <taxon>Actinomycetes</taxon>
        <taxon>Mycobacteriales</taxon>
        <taxon>Gordoniaceae</taxon>
        <taxon>Gordonia</taxon>
    </lineage>
</organism>
<dbReference type="AlphaFoldDB" id="A0A3N4GCA7"/>
<dbReference type="SUPFAM" id="SSF46785">
    <property type="entry name" value="Winged helix' DNA-binding domain"/>
    <property type="match status" value="1"/>
</dbReference>
<dbReference type="OrthoDB" id="4379642at2"/>
<dbReference type="InterPro" id="IPR039422">
    <property type="entry name" value="MarR/SlyA-like"/>
</dbReference>
<dbReference type="EMBL" id="RKMH01000009">
    <property type="protein sequence ID" value="RPA59538.1"/>
    <property type="molecule type" value="Genomic_DNA"/>
</dbReference>
<dbReference type="InterPro" id="IPR036388">
    <property type="entry name" value="WH-like_DNA-bd_sf"/>
</dbReference>
<sequence length="158" mass="17327">MNTEESARLSDAELAVWSTFVDGGWALMAEVTAGFNAAGVSVNDMRVLEIIAARESIGISEIAAAMHAGVSTVSRVVARLIDDDILERVHSRSDARHRLVRLTDHGRDQLRIRLDIRDAVVRKHVIEVLTAEEFESLRRIFGKIRDGSSSGPHADGRG</sequence>